<feature type="binding site" evidence="2">
    <location>
        <position position="230"/>
    </location>
    <ligand>
        <name>Mg(2+)</name>
        <dbReference type="ChEBI" id="CHEBI:18420"/>
        <label>1</label>
    </ligand>
</feature>
<dbReference type="SUPFAM" id="SSF52799">
    <property type="entry name" value="(Phosphotyrosine protein) phosphatases II"/>
    <property type="match status" value="1"/>
</dbReference>
<gene>
    <name evidence="5" type="ORF">AL00_01015</name>
</gene>
<feature type="domain" description="Rhodanese" evidence="4">
    <location>
        <begin position="87"/>
        <end position="175"/>
    </location>
</feature>
<feature type="domain" description="Tyrosine specific protein phosphatases" evidence="3">
    <location>
        <begin position="106"/>
        <end position="171"/>
    </location>
</feature>
<dbReference type="CDD" id="cd14505">
    <property type="entry name" value="CDKN3-like"/>
    <property type="match status" value="1"/>
</dbReference>
<dbReference type="InterPro" id="IPR036705">
    <property type="entry name" value="Ribosyl_crysJ1_sf"/>
</dbReference>
<dbReference type="FunFam" id="3.90.190.10:FF:000157">
    <property type="entry name" value="Protein-tyrosine phosphatase"/>
    <property type="match status" value="1"/>
</dbReference>
<dbReference type="GO" id="GO:0004725">
    <property type="term" value="F:protein tyrosine phosphatase activity"/>
    <property type="evidence" value="ECO:0007669"/>
    <property type="project" value="UniProtKB-EC"/>
</dbReference>
<dbReference type="Gene3D" id="1.10.4080.10">
    <property type="entry name" value="ADP-ribosylation/Crystallin J1"/>
    <property type="match status" value="1"/>
</dbReference>
<dbReference type="EMBL" id="JANF02000003">
    <property type="protein sequence ID" value="KER38329.1"/>
    <property type="molecule type" value="Genomic_DNA"/>
</dbReference>
<evidence type="ECO:0000256" key="2">
    <source>
        <dbReference type="PIRSR" id="PIRSR605502-1"/>
    </source>
</evidence>
<organism evidence="5 6">
    <name type="scientific">Sphingobium indicum F2</name>
    <dbReference type="NCBI Taxonomy" id="1450518"/>
    <lineage>
        <taxon>Bacteria</taxon>
        <taxon>Pseudomonadati</taxon>
        <taxon>Pseudomonadota</taxon>
        <taxon>Alphaproteobacteria</taxon>
        <taxon>Sphingomonadales</taxon>
        <taxon>Sphingomonadaceae</taxon>
        <taxon>Sphingobium</taxon>
    </lineage>
</organism>
<dbReference type="AlphaFoldDB" id="A0A8E0WW48"/>
<dbReference type="Pfam" id="PF03747">
    <property type="entry name" value="ADP_ribosyl_GH"/>
    <property type="match status" value="1"/>
</dbReference>
<feature type="binding site" evidence="2">
    <location>
        <position position="434"/>
    </location>
    <ligand>
        <name>Mg(2+)</name>
        <dbReference type="ChEBI" id="CHEBI:18420"/>
        <label>1</label>
    </ligand>
</feature>
<keyword evidence="2" id="KW-0460">Magnesium</keyword>
<evidence type="ECO:0000313" key="5">
    <source>
        <dbReference type="EMBL" id="KER38329.1"/>
    </source>
</evidence>
<dbReference type="SUPFAM" id="SSF101478">
    <property type="entry name" value="ADP-ribosylglycohydrolase"/>
    <property type="match status" value="1"/>
</dbReference>
<dbReference type="PANTHER" id="PTHR16222:SF12">
    <property type="entry name" value="ADP-RIBOSYLGLYCOHYDROLASE-RELATED"/>
    <property type="match status" value="1"/>
</dbReference>
<dbReference type="Proteomes" id="UP000028135">
    <property type="component" value="Unassembled WGS sequence"/>
</dbReference>
<reference evidence="5 6" key="1">
    <citation type="submission" date="2014-05" db="EMBL/GenBank/DDBJ databases">
        <title>Genome Announcement of Sphingobium lucknowense F2.</title>
        <authorList>
            <person name="Lal R."/>
            <person name="Negi V."/>
            <person name="Lata P."/>
            <person name="Sangwan N."/>
            <person name="Gupta S.K."/>
            <person name="Rao D.L.N."/>
            <person name="Das S."/>
        </authorList>
    </citation>
    <scope>NUCLEOTIDE SEQUENCE [LARGE SCALE GENOMIC DNA]</scope>
    <source>
        <strain evidence="5 6">F2</strain>
    </source>
</reference>
<accession>A0A8E0WW48</accession>
<sequence>MRTSFTDPIQIATLSVRNGRIGVSFCPGKQSRSVGGFDWRRDLAVDLDAVSEWGAAAVISLIEDHEISALGVSNLASEVAARRMEWIHLPIPDVTAPGEEFEQGWLSVGARVRSLLTSGQSVFIHCKGGLGRAGTVAARLLIELGEADSKSAIARVREVRRGAIETVSQEDHLHSIWSIYDRARGCLLGLAVGDALGTPLEFRTRDSYDHITDMIGGGPFGLDAGTWTDDTSMALALGEALLASAAKGSIFEPAEAQKRFVEWWRNGSYSPTGDCFDIGITTRQALSRFEQTGDPISGSADPFSAGNGSLMRLAPVAIWGTRADPSVMTRVARRQSMTTHAAEACLEACHAYSLILRAAILGADFDGALTHARGDYGPEIGPIIAGSWRGKQRNQISSSGFVAHSLEAALWCLDNTDNFDDAVLLAANLGDDADTTAAITGQLAGALYGSSSIRPSWLEKLAWREEIEGLARNLAFPATTPPSRH</sequence>
<name>A0A8E0WW48_9SPHN</name>
<dbReference type="InterPro" id="IPR029021">
    <property type="entry name" value="Prot-tyrosine_phosphatase-like"/>
</dbReference>
<protein>
    <recommendedName>
        <fullName evidence="1">protein-tyrosine-phosphatase</fullName>
        <ecNumber evidence="1">3.1.3.48</ecNumber>
    </recommendedName>
</protein>
<dbReference type="PANTHER" id="PTHR16222">
    <property type="entry name" value="ADP-RIBOSYLGLYCOHYDROLASE"/>
    <property type="match status" value="1"/>
</dbReference>
<dbReference type="InterPro" id="IPR050792">
    <property type="entry name" value="ADP-ribosylglycohydrolase"/>
</dbReference>
<dbReference type="Gene3D" id="3.90.190.10">
    <property type="entry name" value="Protein tyrosine phosphatase superfamily"/>
    <property type="match status" value="1"/>
</dbReference>
<dbReference type="GO" id="GO:0046872">
    <property type="term" value="F:metal ion binding"/>
    <property type="evidence" value="ECO:0007669"/>
    <property type="project" value="UniProtKB-KW"/>
</dbReference>
<dbReference type="Pfam" id="PF22785">
    <property type="entry name" value="Tc-R-P"/>
    <property type="match status" value="1"/>
</dbReference>
<evidence type="ECO:0000259" key="3">
    <source>
        <dbReference type="PROSITE" id="PS50056"/>
    </source>
</evidence>
<evidence type="ECO:0000313" key="6">
    <source>
        <dbReference type="Proteomes" id="UP000028135"/>
    </source>
</evidence>
<feature type="binding site" evidence="2">
    <location>
        <position position="229"/>
    </location>
    <ligand>
        <name>Mg(2+)</name>
        <dbReference type="ChEBI" id="CHEBI:18420"/>
        <label>1</label>
    </ligand>
</feature>
<dbReference type="InterPro" id="IPR005502">
    <property type="entry name" value="Ribosyl_crysJ1"/>
</dbReference>
<feature type="binding site" evidence="2">
    <location>
        <position position="435"/>
    </location>
    <ligand>
        <name>Mg(2+)</name>
        <dbReference type="ChEBI" id="CHEBI:18420"/>
        <label>1</label>
    </ligand>
</feature>
<keyword evidence="2" id="KW-0479">Metal-binding</keyword>
<comment type="cofactor">
    <cofactor evidence="2">
        <name>Mg(2+)</name>
        <dbReference type="ChEBI" id="CHEBI:18420"/>
    </cofactor>
    <text evidence="2">Binds 2 magnesium ions per subunit.</text>
</comment>
<dbReference type="InterPro" id="IPR000387">
    <property type="entry name" value="Tyr_Pase_dom"/>
</dbReference>
<evidence type="ECO:0000256" key="1">
    <source>
        <dbReference type="ARBA" id="ARBA00013064"/>
    </source>
</evidence>
<proteinExistence type="predicted"/>
<comment type="caution">
    <text evidence="5">The sequence shown here is derived from an EMBL/GenBank/DDBJ whole genome shotgun (WGS) entry which is preliminary data.</text>
</comment>
<dbReference type="PROSITE" id="PS50206">
    <property type="entry name" value="RHODANESE_3"/>
    <property type="match status" value="1"/>
</dbReference>
<evidence type="ECO:0000259" key="4">
    <source>
        <dbReference type="PROSITE" id="PS50206"/>
    </source>
</evidence>
<dbReference type="PROSITE" id="PS50056">
    <property type="entry name" value="TYR_PHOSPHATASE_2"/>
    <property type="match status" value="1"/>
</dbReference>
<dbReference type="EC" id="3.1.3.48" evidence="1"/>
<feature type="binding site" evidence="2">
    <location>
        <position position="432"/>
    </location>
    <ligand>
        <name>Mg(2+)</name>
        <dbReference type="ChEBI" id="CHEBI:18420"/>
        <label>1</label>
    </ligand>
</feature>
<dbReference type="InterPro" id="IPR001763">
    <property type="entry name" value="Rhodanese-like_dom"/>
</dbReference>
<feature type="binding site" evidence="2">
    <location>
        <position position="228"/>
    </location>
    <ligand>
        <name>Mg(2+)</name>
        <dbReference type="ChEBI" id="CHEBI:18420"/>
        <label>1</label>
    </ligand>
</feature>